<dbReference type="EMBL" id="JBGMDY010000003">
    <property type="protein sequence ID" value="KAL2339848.1"/>
    <property type="molecule type" value="Genomic_DNA"/>
</dbReference>
<evidence type="ECO:0000259" key="7">
    <source>
        <dbReference type="Pfam" id="PF14111"/>
    </source>
</evidence>
<feature type="compositionally biased region" description="Polar residues" evidence="6">
    <location>
        <begin position="18"/>
        <end position="29"/>
    </location>
</feature>
<evidence type="ECO:0000256" key="4">
    <source>
        <dbReference type="ARBA" id="ARBA00023163"/>
    </source>
</evidence>
<evidence type="ECO:0000256" key="1">
    <source>
        <dbReference type="ARBA" id="ARBA00004123"/>
    </source>
</evidence>
<dbReference type="InterPro" id="IPR025558">
    <property type="entry name" value="DUF4283"/>
</dbReference>
<feature type="domain" description="DUF4283" evidence="7">
    <location>
        <begin position="190"/>
        <end position="264"/>
    </location>
</feature>
<dbReference type="Gene3D" id="2.40.330.10">
    <property type="entry name" value="DNA-binding pseudobarrel domain"/>
    <property type="match status" value="1"/>
</dbReference>
<evidence type="ECO:0000256" key="5">
    <source>
        <dbReference type="ARBA" id="ARBA00023242"/>
    </source>
</evidence>
<evidence type="ECO:0000313" key="8">
    <source>
        <dbReference type="EMBL" id="KAL2339848.1"/>
    </source>
</evidence>
<dbReference type="SUPFAM" id="SSF101936">
    <property type="entry name" value="DNA-binding pseudobarrel domain"/>
    <property type="match status" value="1"/>
</dbReference>
<feature type="region of interest" description="Disordered" evidence="6">
    <location>
        <begin position="14"/>
        <end position="39"/>
    </location>
</feature>
<evidence type="ECO:0000256" key="2">
    <source>
        <dbReference type="ARBA" id="ARBA00023015"/>
    </source>
</evidence>
<accession>A0ABD1MVK2</accession>
<comment type="subcellular location">
    <subcellularLocation>
        <location evidence="1">Nucleus</location>
    </subcellularLocation>
</comment>
<keyword evidence="5" id="KW-0539">Nucleus</keyword>
<comment type="caution">
    <text evidence="8">The sequence shown here is derived from an EMBL/GenBank/DDBJ whole genome shotgun (WGS) entry which is preliminary data.</text>
</comment>
<dbReference type="AlphaFoldDB" id="A0ABD1MVK2"/>
<name>A0ABD1MVK2_9FABA</name>
<dbReference type="GO" id="GO:0005634">
    <property type="term" value="C:nucleus"/>
    <property type="evidence" value="ECO:0007669"/>
    <property type="project" value="UniProtKB-SubCell"/>
</dbReference>
<evidence type="ECO:0000256" key="3">
    <source>
        <dbReference type="ARBA" id="ARBA00023125"/>
    </source>
</evidence>
<reference evidence="8 9" key="1">
    <citation type="submission" date="2024-08" db="EMBL/GenBank/DDBJ databases">
        <title>Insights into the chromosomal genome structure of Flemingia macrophylla.</title>
        <authorList>
            <person name="Ding Y."/>
            <person name="Zhao Y."/>
            <person name="Bi W."/>
            <person name="Wu M."/>
            <person name="Zhao G."/>
            <person name="Gong Y."/>
            <person name="Li W."/>
            <person name="Zhang P."/>
        </authorList>
    </citation>
    <scope>NUCLEOTIDE SEQUENCE [LARGE SCALE GENOMIC DNA]</scope>
    <source>
        <strain evidence="8">DYQJB</strain>
        <tissue evidence="8">Leaf</tissue>
    </source>
</reference>
<keyword evidence="9" id="KW-1185">Reference proteome</keyword>
<keyword evidence="3" id="KW-0238">DNA-binding</keyword>
<dbReference type="Proteomes" id="UP001603857">
    <property type="component" value="Unassembled WGS sequence"/>
</dbReference>
<sequence length="264" mass="30631">MEVKRKDLVAYQMRNLPNPANSGSSSSEADQPEPVHSRTVHRIELSRRQAFGDELTLPYQLGLFIKDRNWSMLTLCGHQATVTVGLIRRTVNVKFGYGWREFCSRNKVKPGDTICITFPNEADNYAEVSYIVEYFERAQADPQLPSLINLTIKECGGIDYFQEDEAEEQGSFNHSPKDKILDDEFESWCNKWRSSLVVHVLGKSMGFKFLESKLEKLCVEAWKVRIVDFPDEYFLMQYSFIDDYKITLFEGLWMISKHSLVVQR</sequence>
<dbReference type="InterPro" id="IPR015300">
    <property type="entry name" value="DNA-bd_pseudobarrel_sf"/>
</dbReference>
<evidence type="ECO:0000256" key="6">
    <source>
        <dbReference type="SAM" id="MobiDB-lite"/>
    </source>
</evidence>
<organism evidence="8 9">
    <name type="scientific">Flemingia macrophylla</name>
    <dbReference type="NCBI Taxonomy" id="520843"/>
    <lineage>
        <taxon>Eukaryota</taxon>
        <taxon>Viridiplantae</taxon>
        <taxon>Streptophyta</taxon>
        <taxon>Embryophyta</taxon>
        <taxon>Tracheophyta</taxon>
        <taxon>Spermatophyta</taxon>
        <taxon>Magnoliopsida</taxon>
        <taxon>eudicotyledons</taxon>
        <taxon>Gunneridae</taxon>
        <taxon>Pentapetalae</taxon>
        <taxon>rosids</taxon>
        <taxon>fabids</taxon>
        <taxon>Fabales</taxon>
        <taxon>Fabaceae</taxon>
        <taxon>Papilionoideae</taxon>
        <taxon>50 kb inversion clade</taxon>
        <taxon>NPAAA clade</taxon>
        <taxon>indigoferoid/millettioid clade</taxon>
        <taxon>Phaseoleae</taxon>
        <taxon>Flemingia</taxon>
    </lineage>
</organism>
<proteinExistence type="predicted"/>
<gene>
    <name evidence="8" type="ORF">Fmac_007788</name>
</gene>
<dbReference type="GO" id="GO:0003677">
    <property type="term" value="F:DNA binding"/>
    <property type="evidence" value="ECO:0007669"/>
    <property type="project" value="UniProtKB-KW"/>
</dbReference>
<dbReference type="Pfam" id="PF14111">
    <property type="entry name" value="DUF4283"/>
    <property type="match status" value="1"/>
</dbReference>
<protein>
    <recommendedName>
        <fullName evidence="7">DUF4283 domain-containing protein</fullName>
    </recommendedName>
</protein>
<evidence type="ECO:0000313" key="9">
    <source>
        <dbReference type="Proteomes" id="UP001603857"/>
    </source>
</evidence>
<keyword evidence="2" id="KW-0805">Transcription regulation</keyword>
<keyword evidence="4" id="KW-0804">Transcription</keyword>